<dbReference type="STRING" id="1817772.A2527_03325"/>
<comment type="caution">
    <text evidence="1">The sequence shown here is derived from an EMBL/GenBank/DDBJ whole genome shotgun (WGS) entry which is preliminary data.</text>
</comment>
<dbReference type="PROSITE" id="PS51257">
    <property type="entry name" value="PROKAR_LIPOPROTEIN"/>
    <property type="match status" value="1"/>
</dbReference>
<accession>A0A1F6GES2</accession>
<name>A0A1F6GES2_9PROT</name>
<protein>
    <recommendedName>
        <fullName evidence="3">Aminopeptidase</fullName>
    </recommendedName>
</protein>
<dbReference type="EMBL" id="MFNE01000010">
    <property type="protein sequence ID" value="OGG96601.1"/>
    <property type="molecule type" value="Genomic_DNA"/>
</dbReference>
<sequence length="323" mass="36730">MRGERAFLICLPLLLGGCYLGDQARGQLHMRLNQTPLVEAAANLPVGTERDLLLQVPKIKAFGVQRLGLKKTNNFEGYYQTDQKGVTFVVTAAPKNRLESYQWWFPVIGSVPYKGFFNPLDAQALQNELEQAGLDVWIFAAPAYSTLGWFKDPVTSPMLRSGLFDLADTLLHEMAHERLYIKGQGDFNEQLASFVGQKGAIAFMTEAGLWTPSEKAAWAERQRLGKAVRTLVEAYLPRFEALYKTPQSEALLAKAREVLFAQLENEWLGLTGQKTHFNNARLLQFQRYQEEDPRILALWNQTQGDWPRFWSQVETLVKTEGWD</sequence>
<dbReference type="Proteomes" id="UP000178449">
    <property type="component" value="Unassembled WGS sequence"/>
</dbReference>
<dbReference type="AlphaFoldDB" id="A0A1F6GES2"/>
<evidence type="ECO:0000313" key="2">
    <source>
        <dbReference type="Proteomes" id="UP000178449"/>
    </source>
</evidence>
<dbReference type="InterPro" id="IPR014553">
    <property type="entry name" value="Aminopept"/>
</dbReference>
<evidence type="ECO:0000313" key="1">
    <source>
        <dbReference type="EMBL" id="OGG96601.1"/>
    </source>
</evidence>
<organism evidence="1 2">
    <name type="scientific">Candidatus Lambdaproteobacteria bacterium RIFOXYD2_FULL_50_16</name>
    <dbReference type="NCBI Taxonomy" id="1817772"/>
    <lineage>
        <taxon>Bacteria</taxon>
        <taxon>Pseudomonadati</taxon>
        <taxon>Pseudomonadota</taxon>
        <taxon>Candidatus Lambdaproteobacteria</taxon>
    </lineage>
</organism>
<proteinExistence type="predicted"/>
<reference evidence="1 2" key="1">
    <citation type="journal article" date="2016" name="Nat. Commun.">
        <title>Thousands of microbial genomes shed light on interconnected biogeochemical processes in an aquifer system.</title>
        <authorList>
            <person name="Anantharaman K."/>
            <person name="Brown C.T."/>
            <person name="Hug L.A."/>
            <person name="Sharon I."/>
            <person name="Castelle C.J."/>
            <person name="Probst A.J."/>
            <person name="Thomas B.C."/>
            <person name="Singh A."/>
            <person name="Wilkins M.J."/>
            <person name="Karaoz U."/>
            <person name="Brodie E.L."/>
            <person name="Williams K.H."/>
            <person name="Hubbard S.S."/>
            <person name="Banfield J.F."/>
        </authorList>
    </citation>
    <scope>NUCLEOTIDE SEQUENCE [LARGE SCALE GENOMIC DNA]</scope>
</reference>
<gene>
    <name evidence="1" type="ORF">A2527_03325</name>
</gene>
<evidence type="ECO:0008006" key="3">
    <source>
        <dbReference type="Google" id="ProtNLM"/>
    </source>
</evidence>
<dbReference type="Pfam" id="PF10023">
    <property type="entry name" value="Aminopep"/>
    <property type="match status" value="1"/>
</dbReference>